<dbReference type="NCBIfam" id="NF047480">
    <property type="entry name" value="Lepto_Lp29"/>
    <property type="match status" value="1"/>
</dbReference>
<evidence type="ECO:0000313" key="2">
    <source>
        <dbReference type="EMBL" id="PNV76522.1"/>
    </source>
</evidence>
<sequence length="277" mass="31629">MIRSRIVLLLSLFVIISCTTMNFVGPAPTRKPRVGQKSKVALVGFHPYRSILVGEKVNGWLTSDCNIELANRYGKKFNAAYFKGRKNVVSKHVMIIPKFDQVIGGISWGEPIRNFPASGIDPDGSQDRIKEFLDFYYGKSEAGAIPDLCEVLDWDPKSNSFQLRKRNVDYYAVGIFNPHFRYYTLLGAIVTVPTSFISLFTLGTLPAFEEMKTVSTFRIYDAKLNLLKEIVTDNSFWTMDAWWVLPSPRSRAVEKFTYDAPVWERDVETLENSWNPD</sequence>
<dbReference type="PROSITE" id="PS51257">
    <property type="entry name" value="PROKAR_LIPOPROTEIN"/>
    <property type="match status" value="1"/>
</dbReference>
<keyword evidence="1" id="KW-0472">Membrane</keyword>
<organism evidence="2 3">
    <name type="scientific">Leptospira inadai serovar Lyme</name>
    <dbReference type="NCBI Taxonomy" id="293084"/>
    <lineage>
        <taxon>Bacteria</taxon>
        <taxon>Pseudomonadati</taxon>
        <taxon>Spirochaetota</taxon>
        <taxon>Spirochaetia</taxon>
        <taxon>Leptospirales</taxon>
        <taxon>Leptospiraceae</taxon>
        <taxon>Leptospira</taxon>
    </lineage>
</organism>
<accession>A0ABX4YMN9</accession>
<dbReference type="EMBL" id="MCRM02000002">
    <property type="protein sequence ID" value="PNV76522.1"/>
    <property type="molecule type" value="Genomic_DNA"/>
</dbReference>
<reference evidence="2" key="1">
    <citation type="submission" date="2018-01" db="EMBL/GenBank/DDBJ databases">
        <title>Genomic characterization of Leptospira inadai serogroup Lyme isolated from captured rat in Brazil and comparative analysis with human reference strain.</title>
        <authorList>
            <person name="Moreno L.Z."/>
            <person name="Loureiro A.P."/>
            <person name="Miraglia F."/>
            <person name="Kremer F.S."/>
            <person name="Eslabao M.R."/>
            <person name="Dellagostin O.A."/>
            <person name="Lilenbaum W."/>
            <person name="Moreno A.M."/>
        </authorList>
    </citation>
    <scope>NUCLEOTIDE SEQUENCE [LARGE SCALE GENOMIC DNA]</scope>
    <source>
        <strain evidence="2">M34/99</strain>
    </source>
</reference>
<evidence type="ECO:0000313" key="3">
    <source>
        <dbReference type="Proteomes" id="UP000094669"/>
    </source>
</evidence>
<gene>
    <name evidence="2" type="ORF">BES34_002730</name>
</gene>
<dbReference type="RefSeq" id="WP_010415057.1">
    <property type="nucleotide sequence ID" value="NZ_MCRM02000002.1"/>
</dbReference>
<evidence type="ECO:0008006" key="4">
    <source>
        <dbReference type="Google" id="ProtNLM"/>
    </source>
</evidence>
<feature type="transmembrane region" description="Helical" evidence="1">
    <location>
        <begin position="182"/>
        <end position="208"/>
    </location>
</feature>
<keyword evidence="3" id="KW-1185">Reference proteome</keyword>
<keyword evidence="1" id="KW-1133">Transmembrane helix</keyword>
<name>A0ABX4YMN9_9LEPT</name>
<keyword evidence="1" id="KW-0812">Transmembrane</keyword>
<evidence type="ECO:0000256" key="1">
    <source>
        <dbReference type="SAM" id="Phobius"/>
    </source>
</evidence>
<proteinExistence type="predicted"/>
<comment type="caution">
    <text evidence="2">The sequence shown here is derived from an EMBL/GenBank/DDBJ whole genome shotgun (WGS) entry which is preliminary data.</text>
</comment>
<dbReference type="Proteomes" id="UP000094669">
    <property type="component" value="Unassembled WGS sequence"/>
</dbReference>
<protein>
    <recommendedName>
        <fullName evidence="4">Lipoprotein</fullName>
    </recommendedName>
</protein>